<evidence type="ECO:0000256" key="2">
    <source>
        <dbReference type="SAM" id="MobiDB-lite"/>
    </source>
</evidence>
<feature type="region of interest" description="Disordered" evidence="2">
    <location>
        <begin position="670"/>
        <end position="727"/>
    </location>
</feature>
<sequence>MASSYGSLVKEAIVLLDEFRAGRQCLDDFIEGAGKDLQNMDAVQKKFILDVVSGCVEHKKLLDVVISGFYGQNGKRLSRGDDSQFVVICYLVTFILDDLGLENFSNIVRSLDTKNIHTFFSFFFSNLTTWIKKEWSSIYDAAFVEKHWIGPLLRWRPEIDILMNKLAVKLSQENQVKKAPIKTTETQEFSLSKPKPRPLPPPEIIPQQEKYKPVPNSTYRAPKEMQIIEEIKEKNHQKAEDETNMKRFRCANPQKSEHTKVKDIFCVFYMEFQNTVIDSCPSLIREEGALLFSSSSQLTFLLNLLSFVLQRAMSQIDKEFESKLKFDSFRSSAAPSSNKVRSKLISFQYEIGSISSCRYNVYVCCFLFLLFCQANSCPIKLNKTAILRREALCDRQVEEELQRYRTASSCRSLTCFRVLYNTLERLVRGDREPLPPLPWQTERRHLEGRIVDEEAAVARQRITERNQKTAQLKKEETAQLMRSYAEKRLQEEKALRDLVQQVAEGHKNSKTAKEKLQKLKQSIVKEVSGQSQELLRQALEEAQAELSRKFEIIQEIHAIESLPHVRVKNFDDTETAGHKLLGEMSLVELKERLNLAKATQQAEQEDKRRCILEEKQKKKQQLQETLETIDLHGRALARTAAIRKEERKARLESVQQAMAQDETLSMLRKKLEEKKQERQRLKQTESGKARASKQTAAHTVGNNQRSLKEKSWEELEQSLARHIREAS</sequence>
<dbReference type="RefSeq" id="XP_008282424.1">
    <property type="nucleotide sequence ID" value="XM_008284202.1"/>
</dbReference>
<keyword evidence="1" id="KW-0175">Coiled coil</keyword>
<keyword evidence="3" id="KW-1185">Reference proteome</keyword>
<dbReference type="AlphaFoldDB" id="A0A9Y4JW54"/>
<organism evidence="3 4">
    <name type="scientific">Stegastes partitus</name>
    <name type="common">bicolor damselfish</name>
    <dbReference type="NCBI Taxonomy" id="144197"/>
    <lineage>
        <taxon>Eukaryota</taxon>
        <taxon>Metazoa</taxon>
        <taxon>Chordata</taxon>
        <taxon>Craniata</taxon>
        <taxon>Vertebrata</taxon>
        <taxon>Euteleostomi</taxon>
        <taxon>Actinopterygii</taxon>
        <taxon>Neopterygii</taxon>
        <taxon>Teleostei</taxon>
        <taxon>Neoteleostei</taxon>
        <taxon>Acanthomorphata</taxon>
        <taxon>Ovalentaria</taxon>
        <taxon>Pomacentridae</taxon>
        <taxon>Stegastes</taxon>
    </lineage>
</organism>
<dbReference type="CTD" id="402160"/>
<feature type="compositionally biased region" description="Basic and acidic residues" evidence="2">
    <location>
        <begin position="670"/>
        <end position="688"/>
    </location>
</feature>
<reference evidence="4" key="1">
    <citation type="submission" date="2025-08" db="UniProtKB">
        <authorList>
            <consortium name="RefSeq"/>
        </authorList>
    </citation>
    <scope>IDENTIFICATION</scope>
</reference>
<accession>A0A9Y4JW54</accession>
<gene>
    <name evidence="4" type="primary">cfap99</name>
</gene>
<protein>
    <submittedName>
        <fullName evidence="4">Uncharacterized protein cfap99</fullName>
    </submittedName>
</protein>
<dbReference type="Proteomes" id="UP000694891">
    <property type="component" value="Unplaced"/>
</dbReference>
<name>A0A9Y4JW54_9TELE</name>
<evidence type="ECO:0000313" key="4">
    <source>
        <dbReference type="RefSeq" id="XP_008282424.1"/>
    </source>
</evidence>
<feature type="coiled-coil region" evidence="1">
    <location>
        <begin position="586"/>
        <end position="632"/>
    </location>
</feature>
<dbReference type="InterPro" id="IPR039341">
    <property type="entry name" value="CFAP99"/>
</dbReference>
<feature type="region of interest" description="Disordered" evidence="2">
    <location>
        <begin position="181"/>
        <end position="208"/>
    </location>
</feature>
<feature type="compositionally biased region" description="Polar residues" evidence="2">
    <location>
        <begin position="692"/>
        <end position="705"/>
    </location>
</feature>
<dbReference type="PANTHER" id="PTHR34649:SF1">
    <property type="entry name" value="CILIA- AND FLAGELLA-ASSOCIATED PROTEIN 99"/>
    <property type="match status" value="1"/>
</dbReference>
<evidence type="ECO:0000313" key="3">
    <source>
        <dbReference type="Proteomes" id="UP000694891"/>
    </source>
</evidence>
<evidence type="ECO:0000256" key="1">
    <source>
        <dbReference type="SAM" id="Coils"/>
    </source>
</evidence>
<proteinExistence type="predicted"/>
<dbReference type="PANTHER" id="PTHR34649">
    <property type="entry name" value="CILIA- AND FLAGELLA-ASSOCIATED PROTEIN 99"/>
    <property type="match status" value="1"/>
</dbReference>